<dbReference type="PROSITE" id="PS50893">
    <property type="entry name" value="ABC_TRANSPORTER_2"/>
    <property type="match status" value="1"/>
</dbReference>
<feature type="transmembrane region" description="Helical" evidence="9">
    <location>
        <begin position="35"/>
        <end position="56"/>
    </location>
</feature>
<reference evidence="11 12" key="1">
    <citation type="submission" date="2010-10" db="EMBL/GenBank/DDBJ databases">
        <title>Complete sequence of Frankia sp. EuI1c.</title>
        <authorList>
            <consortium name="US DOE Joint Genome Institute"/>
            <person name="Lucas S."/>
            <person name="Copeland A."/>
            <person name="Lapidus A."/>
            <person name="Cheng J.-F."/>
            <person name="Bruce D."/>
            <person name="Goodwin L."/>
            <person name="Pitluck S."/>
            <person name="Chertkov O."/>
            <person name="Detter J.C."/>
            <person name="Han C."/>
            <person name="Tapia R."/>
            <person name="Land M."/>
            <person name="Hauser L."/>
            <person name="Jeffries C."/>
            <person name="Kyrpides N."/>
            <person name="Ivanova N."/>
            <person name="Mikhailova N."/>
            <person name="Beauchemin N."/>
            <person name="Sen A."/>
            <person name="Sur S.A."/>
            <person name="Gtari M."/>
            <person name="Wall L."/>
            <person name="Tisa L."/>
            <person name="Woyke T."/>
        </authorList>
    </citation>
    <scope>NUCLEOTIDE SEQUENCE [LARGE SCALE GENOMIC DNA]</scope>
    <source>
        <strain evidence="12">DSM 45817 / CECT 9037 / EuI1c</strain>
    </source>
</reference>
<feature type="transmembrane region" description="Helical" evidence="9">
    <location>
        <begin position="345"/>
        <end position="364"/>
    </location>
</feature>
<dbReference type="GO" id="GO:0005886">
    <property type="term" value="C:plasma membrane"/>
    <property type="evidence" value="ECO:0007669"/>
    <property type="project" value="UniProtKB-SubCell"/>
</dbReference>
<dbReference type="Pfam" id="PF12399">
    <property type="entry name" value="BCA_ABC_TP_C"/>
    <property type="match status" value="1"/>
</dbReference>
<evidence type="ECO:0000259" key="10">
    <source>
        <dbReference type="PROSITE" id="PS50893"/>
    </source>
</evidence>
<evidence type="ECO:0000256" key="7">
    <source>
        <dbReference type="ARBA" id="ARBA00022989"/>
    </source>
</evidence>
<comment type="subcellular location">
    <subcellularLocation>
        <location evidence="1">Cell membrane</location>
        <topology evidence="1">Multi-pass membrane protein</topology>
    </subcellularLocation>
</comment>
<dbReference type="Gene3D" id="3.40.50.300">
    <property type="entry name" value="P-loop containing nucleotide triphosphate hydrolases"/>
    <property type="match status" value="1"/>
</dbReference>
<feature type="transmembrane region" description="Helical" evidence="9">
    <location>
        <begin position="322"/>
        <end position="339"/>
    </location>
</feature>
<protein>
    <submittedName>
        <fullName evidence="11">Inner-membrane translocator</fullName>
    </submittedName>
</protein>
<keyword evidence="3" id="KW-1003">Cell membrane</keyword>
<dbReference type="InterPro" id="IPR001851">
    <property type="entry name" value="ABC_transp_permease"/>
</dbReference>
<dbReference type="RefSeq" id="WP_013426755.1">
    <property type="nucleotide sequence ID" value="NC_014666.1"/>
</dbReference>
<dbReference type="InterPro" id="IPR003593">
    <property type="entry name" value="AAA+_ATPase"/>
</dbReference>
<feature type="transmembrane region" description="Helical" evidence="9">
    <location>
        <begin position="12"/>
        <end position="30"/>
    </location>
</feature>
<feature type="transmembrane region" description="Helical" evidence="9">
    <location>
        <begin position="137"/>
        <end position="163"/>
    </location>
</feature>
<evidence type="ECO:0000256" key="9">
    <source>
        <dbReference type="SAM" id="Phobius"/>
    </source>
</evidence>
<dbReference type="GO" id="GO:0022857">
    <property type="term" value="F:transmembrane transporter activity"/>
    <property type="evidence" value="ECO:0007669"/>
    <property type="project" value="InterPro"/>
</dbReference>
<feature type="transmembrane region" description="Helical" evidence="9">
    <location>
        <begin position="571"/>
        <end position="596"/>
    </location>
</feature>
<keyword evidence="7 9" id="KW-1133">Transmembrane helix</keyword>
<dbReference type="EMBL" id="CP002299">
    <property type="protein sequence ID" value="ADP83637.1"/>
    <property type="molecule type" value="Genomic_DNA"/>
</dbReference>
<dbReference type="InterPro" id="IPR027417">
    <property type="entry name" value="P-loop_NTPase"/>
</dbReference>
<feature type="transmembrane region" description="Helical" evidence="9">
    <location>
        <begin position="192"/>
        <end position="211"/>
    </location>
</feature>
<evidence type="ECO:0000256" key="5">
    <source>
        <dbReference type="ARBA" id="ARBA00022741"/>
    </source>
</evidence>
<dbReference type="InterPro" id="IPR003439">
    <property type="entry name" value="ABC_transporter-like_ATP-bd"/>
</dbReference>
<evidence type="ECO:0000256" key="8">
    <source>
        <dbReference type="ARBA" id="ARBA00023136"/>
    </source>
</evidence>
<dbReference type="STRING" id="298654.FraEuI1c_5653"/>
<feature type="transmembrane region" description="Helical" evidence="9">
    <location>
        <begin position="409"/>
        <end position="429"/>
    </location>
</feature>
<dbReference type="InterPro" id="IPR032823">
    <property type="entry name" value="BCA_ABC_TP_C"/>
</dbReference>
<evidence type="ECO:0000256" key="2">
    <source>
        <dbReference type="ARBA" id="ARBA00022448"/>
    </source>
</evidence>
<feature type="domain" description="ABC transporter" evidence="10">
    <location>
        <begin position="679"/>
        <end position="926"/>
    </location>
</feature>
<evidence type="ECO:0000313" key="11">
    <source>
        <dbReference type="EMBL" id="ADP83637.1"/>
    </source>
</evidence>
<evidence type="ECO:0000256" key="1">
    <source>
        <dbReference type="ARBA" id="ARBA00004651"/>
    </source>
</evidence>
<dbReference type="OrthoDB" id="8724465at2"/>
<feature type="transmembrane region" description="Helical" evidence="9">
    <location>
        <begin position="537"/>
        <end position="559"/>
    </location>
</feature>
<dbReference type="Pfam" id="PF02653">
    <property type="entry name" value="BPD_transp_2"/>
    <property type="match status" value="2"/>
</dbReference>
<dbReference type="Pfam" id="PF00005">
    <property type="entry name" value="ABC_tran"/>
    <property type="match status" value="1"/>
</dbReference>
<keyword evidence="4 9" id="KW-0812">Transmembrane</keyword>
<keyword evidence="12" id="KW-1185">Reference proteome</keyword>
<keyword evidence="5" id="KW-0547">Nucleotide-binding</keyword>
<dbReference type="GO" id="GO:0005524">
    <property type="term" value="F:ATP binding"/>
    <property type="evidence" value="ECO:0007669"/>
    <property type="project" value="UniProtKB-KW"/>
</dbReference>
<evidence type="ECO:0000256" key="6">
    <source>
        <dbReference type="ARBA" id="ARBA00022840"/>
    </source>
</evidence>
<sequence>MAIPSAQLWLDGAVQGMAIGLLAIGVVLVYRSSRVINFAVANMGLVGSVLFAVLVVRYHVPYWVALVLGLLAGGLFGAAVDLAIIRRLFHAPRVIVLVATIGVAQFAQMIVTAYPNLDHYSGASYPLPWGGSWSPVSGIAVTGDHLAVVVAVPLTAGALAFVLNRTVLGKSVKAAADNSELARLQGISPRRISTVVWAGAGALGTLSMILISAQGQAVSTITSVGPTTMVRALVAALIGRMVSFPIALLAGIGVGLFETVVTYNWPNVPGLTDALLLVIVLAAVFFASRGQDAETSSFSFAPKVRPVPAQLRGLWWVRQIERVPLALLGVLAIVLPLVVTEPSRHLLYTIILCYAICGASVTLLTGWAGQLSLGQMAFAGLGALVAAALHRGLSFKVGGSEVALRSLPFPVAVLAAALVTAVLAAVVGVGALRVRGLLLAVSTFAFGVAALKYLYNLSFLQDKGTSTASFLRDSVFGIDISSQRAYYYVVLVVLAVVMAVVARLRKSGVARTTIGVRDNPAGAAAYTVVGARVKLRAFTLAGFIAGLGGALLAGAVQSVPYTERYYLPADSLVLVSVVVIGGLGSVYGPLLGALWVVGLPSFMPGISIIPLLTSSLGLLILLLYLPGGLIQLGYGARDALLAWAADRVAAPPIVKTTTAPPAAIIHRDRAPLPAGQPVLATRDIAVRFGGRSAVDGVSIEVMPEQIVGLIGTNGAGKSTLMNAIGGFVAATGDVSLLGRDVSHASSPARARAGLGRTFQTATLFPELTVRQTVQVALEARGRTGLLSTALYLPHSFARERAQRSAADDLIDFLGLGRYADAYIANLSTGTRRIVELACLLALDARMLCLDEPTAGVAQREAEAFGPVIQEIRRELGAAMLVIEHDMPLIMGISDRVYCLEAGKVIAAGAPAEVRADPKVIASYLGTDERAIQRSGAAGPASADAVTGLATAHEAGGRSPADTGLSV</sequence>
<dbReference type="CDD" id="cd03219">
    <property type="entry name" value="ABC_Mj1267_LivG_branched"/>
    <property type="match status" value="1"/>
</dbReference>
<dbReference type="eggNOG" id="COG0559">
    <property type="taxonomic scope" value="Bacteria"/>
</dbReference>
<organism evidence="11 12">
    <name type="scientific">Pseudofrankia inefficax (strain DSM 45817 / CECT 9037 / DDB 130130 / EuI1c)</name>
    <name type="common">Frankia inefficax</name>
    <dbReference type="NCBI Taxonomy" id="298654"/>
    <lineage>
        <taxon>Bacteria</taxon>
        <taxon>Bacillati</taxon>
        <taxon>Actinomycetota</taxon>
        <taxon>Actinomycetes</taxon>
        <taxon>Frankiales</taxon>
        <taxon>Frankiaceae</taxon>
        <taxon>Pseudofrankia</taxon>
    </lineage>
</organism>
<evidence type="ECO:0000256" key="4">
    <source>
        <dbReference type="ARBA" id="ARBA00022692"/>
    </source>
</evidence>
<keyword evidence="8 9" id="KW-0472">Membrane</keyword>
<dbReference type="PANTHER" id="PTHR45772:SF1">
    <property type="entry name" value="ABC TRANSPORTER ATP-BINDING PROTEIN"/>
    <property type="match status" value="1"/>
</dbReference>
<dbReference type="PANTHER" id="PTHR45772">
    <property type="entry name" value="CONSERVED COMPONENT OF ABC TRANSPORTER FOR NATURAL AMINO ACIDS-RELATED"/>
    <property type="match status" value="1"/>
</dbReference>
<dbReference type="SUPFAM" id="SSF52540">
    <property type="entry name" value="P-loop containing nucleoside triphosphate hydrolases"/>
    <property type="match status" value="1"/>
</dbReference>
<dbReference type="InParanoid" id="E3IUF2"/>
<name>E3IUF2_PSEI1</name>
<evidence type="ECO:0000313" key="12">
    <source>
        <dbReference type="Proteomes" id="UP000002484"/>
    </source>
</evidence>
<accession>E3IUF2</accession>
<dbReference type="AlphaFoldDB" id="E3IUF2"/>
<gene>
    <name evidence="11" type="ordered locus">FraEuI1c_5653</name>
</gene>
<dbReference type="CDD" id="cd06582">
    <property type="entry name" value="TM_PBP1_LivH_like"/>
    <property type="match status" value="1"/>
</dbReference>
<dbReference type="KEGG" id="fri:FraEuI1c_5653"/>
<dbReference type="eggNOG" id="COG0411">
    <property type="taxonomic scope" value="Bacteria"/>
</dbReference>
<feature type="transmembrane region" description="Helical" evidence="9">
    <location>
        <begin position="94"/>
        <end position="117"/>
    </location>
</feature>
<dbReference type="GO" id="GO:0016887">
    <property type="term" value="F:ATP hydrolysis activity"/>
    <property type="evidence" value="ECO:0007669"/>
    <property type="project" value="InterPro"/>
</dbReference>
<keyword evidence="6" id="KW-0067">ATP-binding</keyword>
<dbReference type="InterPro" id="IPR051120">
    <property type="entry name" value="ABC_AA/LPS_Transport"/>
</dbReference>
<dbReference type="eggNOG" id="COG4177">
    <property type="taxonomic scope" value="Bacteria"/>
</dbReference>
<evidence type="ECO:0000256" key="3">
    <source>
        <dbReference type="ARBA" id="ARBA00022475"/>
    </source>
</evidence>
<feature type="transmembrane region" description="Helical" evidence="9">
    <location>
        <begin position="271"/>
        <end position="288"/>
    </location>
</feature>
<feature type="transmembrane region" description="Helical" evidence="9">
    <location>
        <begin position="485"/>
        <end position="504"/>
    </location>
</feature>
<dbReference type="Proteomes" id="UP000002484">
    <property type="component" value="Chromosome"/>
</dbReference>
<feature type="transmembrane region" description="Helical" evidence="9">
    <location>
        <begin position="62"/>
        <end position="82"/>
    </location>
</feature>
<feature type="transmembrane region" description="Helical" evidence="9">
    <location>
        <begin position="608"/>
        <end position="627"/>
    </location>
</feature>
<dbReference type="SMART" id="SM00382">
    <property type="entry name" value="AAA"/>
    <property type="match status" value="1"/>
</dbReference>
<feature type="transmembrane region" description="Helical" evidence="9">
    <location>
        <begin position="246"/>
        <end position="265"/>
    </location>
</feature>
<keyword evidence="2" id="KW-0813">Transport</keyword>
<feature type="transmembrane region" description="Helical" evidence="9">
    <location>
        <begin position="436"/>
        <end position="455"/>
    </location>
</feature>
<proteinExistence type="predicted"/>
<dbReference type="HOGENOM" id="CLU_006313_4_0_11"/>